<dbReference type="SUPFAM" id="SSF109709">
    <property type="entry name" value="KorB DNA-binding domain-like"/>
    <property type="match status" value="1"/>
</dbReference>
<proteinExistence type="predicted"/>
<dbReference type="Proteomes" id="UP001321481">
    <property type="component" value="Unassembled WGS sequence"/>
</dbReference>
<keyword evidence="1" id="KW-0175">Coiled coil</keyword>
<feature type="coiled-coil region" evidence="1">
    <location>
        <begin position="312"/>
        <end position="348"/>
    </location>
</feature>
<evidence type="ECO:0000256" key="1">
    <source>
        <dbReference type="SAM" id="Coils"/>
    </source>
</evidence>
<evidence type="ECO:0000313" key="3">
    <source>
        <dbReference type="EMBL" id="MDJ1113214.1"/>
    </source>
</evidence>
<dbReference type="InterPro" id="IPR036086">
    <property type="entry name" value="ParB/Sulfiredoxin_sf"/>
</dbReference>
<dbReference type="RefSeq" id="WP_283714505.1">
    <property type="nucleotide sequence ID" value="NZ_JASJND010000001.1"/>
</dbReference>
<dbReference type="Pfam" id="PF02195">
    <property type="entry name" value="ParB_N"/>
    <property type="match status" value="1"/>
</dbReference>
<dbReference type="PANTHER" id="PTHR33375">
    <property type="entry name" value="CHROMOSOME-PARTITIONING PROTEIN PARB-RELATED"/>
    <property type="match status" value="1"/>
</dbReference>
<dbReference type="Gene3D" id="3.90.1530.10">
    <property type="entry name" value="Conserved hypothetical protein from pyrococcus furiosus pfu- 392566-001, ParB domain"/>
    <property type="match status" value="1"/>
</dbReference>
<organism evidence="3 4">
    <name type="scientific">Microbacterium dauci</name>
    <dbReference type="NCBI Taxonomy" id="3048008"/>
    <lineage>
        <taxon>Bacteria</taxon>
        <taxon>Bacillati</taxon>
        <taxon>Actinomycetota</taxon>
        <taxon>Actinomycetes</taxon>
        <taxon>Micrococcales</taxon>
        <taxon>Microbacteriaceae</taxon>
        <taxon>Microbacterium</taxon>
    </lineage>
</organism>
<dbReference type="PANTHER" id="PTHR33375:SF1">
    <property type="entry name" value="CHROMOSOME-PARTITIONING PROTEIN PARB-RELATED"/>
    <property type="match status" value="1"/>
</dbReference>
<sequence length="495" mass="54127">MPETTLEELTLLAVNPATLGVRDQVRGDATPDEALIASVRRHGIQQPPTVVWDATENRYVIAIGHRRVGAAIAAGLERIYVIVRDNAPIDEAGDLERQIVENERREGLNAKDLAAGYEKLSLFGLRPEDIAAGLGEKPERIRAGLKIKTSKTASELVDEQPSIDFAQAAAIADFDEHPKIQKRLVETATTRPENFARDVEAARDERAVVEKIAEIKAVLAAAGIPFIESFTYSQYGWTKKGGMYGGPGAEVSKLADPATPGVQLTPTDHADCPGRGAYIHRASPHYLTNDDGFEVGYVCTDWAEHGHIKWERAAAEKTPEELEREAERQRANEEWERAAAERQKAQAIFNANTRARRTWIHDHLTTGRLRPAAAHFDILAAAVGVQVYREEGQDADVTMELLAGDVRSPDTWSAHPNRDELVTIVTTRSAPSLRVALAAAFAVLEDIVEAGEGIAYFDALVALGYTLTDTDREHIERAKQALSADAELDGGADDE</sequence>
<name>A0ABT6ZAM5_9MICO</name>
<comment type="caution">
    <text evidence="3">The sequence shown here is derived from an EMBL/GenBank/DDBJ whole genome shotgun (WGS) entry which is preliminary data.</text>
</comment>
<gene>
    <name evidence="3" type="ORF">QNI14_01970</name>
</gene>
<dbReference type="InterPro" id="IPR003115">
    <property type="entry name" value="ParB_N"/>
</dbReference>
<evidence type="ECO:0000313" key="4">
    <source>
        <dbReference type="Proteomes" id="UP001321481"/>
    </source>
</evidence>
<reference evidence="3 4" key="1">
    <citation type="submission" date="2023-05" db="EMBL/GenBank/DDBJ databases">
        <title>Microbacterium dauci sp.nov., Isolated from Carrot Rhizosphere Soil.</title>
        <authorList>
            <person name="Xiao Z."/>
            <person name="Zheng J."/>
        </authorList>
    </citation>
    <scope>NUCLEOTIDE SEQUENCE [LARGE SCALE GENOMIC DNA]</scope>
    <source>
        <strain evidence="3 4">LX3-4</strain>
    </source>
</reference>
<dbReference type="SMART" id="SM00470">
    <property type="entry name" value="ParB"/>
    <property type="match status" value="1"/>
</dbReference>
<dbReference type="Gene3D" id="1.10.10.2830">
    <property type="match status" value="1"/>
</dbReference>
<dbReference type="SUPFAM" id="SSF110849">
    <property type="entry name" value="ParB/Sulfiredoxin"/>
    <property type="match status" value="1"/>
</dbReference>
<keyword evidence="4" id="KW-1185">Reference proteome</keyword>
<dbReference type="InterPro" id="IPR050336">
    <property type="entry name" value="Chromosome_partition/occlusion"/>
</dbReference>
<evidence type="ECO:0000259" key="2">
    <source>
        <dbReference type="SMART" id="SM00470"/>
    </source>
</evidence>
<dbReference type="EMBL" id="JASJND010000001">
    <property type="protein sequence ID" value="MDJ1113214.1"/>
    <property type="molecule type" value="Genomic_DNA"/>
</dbReference>
<accession>A0ABT6ZAM5</accession>
<feature type="domain" description="ParB-like N-terminal" evidence="2">
    <location>
        <begin position="12"/>
        <end position="103"/>
    </location>
</feature>
<protein>
    <submittedName>
        <fullName evidence="3">ParB N-terminal domain-containing protein</fullName>
    </submittedName>
</protein>